<keyword evidence="3" id="KW-1185">Reference proteome</keyword>
<feature type="region of interest" description="Disordered" evidence="1">
    <location>
        <begin position="82"/>
        <end position="108"/>
    </location>
</feature>
<evidence type="ECO:0000313" key="3">
    <source>
        <dbReference type="Proteomes" id="UP000537592"/>
    </source>
</evidence>
<gene>
    <name evidence="2" type="ORF">FHS81_000999</name>
</gene>
<comment type="caution">
    <text evidence="2">The sequence shown here is derived from an EMBL/GenBank/DDBJ whole genome shotgun (WGS) entry which is preliminary data.</text>
</comment>
<protein>
    <submittedName>
        <fullName evidence="2">BMFP domain-containing protein YqiC</fullName>
    </submittedName>
</protein>
<evidence type="ECO:0000313" key="2">
    <source>
        <dbReference type="EMBL" id="MBB3808929.1"/>
    </source>
</evidence>
<dbReference type="Pfam" id="PF04380">
    <property type="entry name" value="BMFP"/>
    <property type="match status" value="1"/>
</dbReference>
<name>A0A7W5Z347_9HYPH</name>
<proteinExistence type="predicted"/>
<organism evidence="2 3">
    <name type="scientific">Pseudochelatococcus contaminans</name>
    <dbReference type="NCBI Taxonomy" id="1538103"/>
    <lineage>
        <taxon>Bacteria</taxon>
        <taxon>Pseudomonadati</taxon>
        <taxon>Pseudomonadota</taxon>
        <taxon>Alphaproteobacteria</taxon>
        <taxon>Hyphomicrobiales</taxon>
        <taxon>Chelatococcaceae</taxon>
        <taxon>Pseudochelatococcus</taxon>
    </lineage>
</organism>
<reference evidence="2 3" key="1">
    <citation type="submission" date="2020-08" db="EMBL/GenBank/DDBJ databases">
        <title>Genomic Encyclopedia of Type Strains, Phase IV (KMG-IV): sequencing the most valuable type-strain genomes for metagenomic binning, comparative biology and taxonomic classification.</title>
        <authorList>
            <person name="Goeker M."/>
        </authorList>
    </citation>
    <scope>NUCLEOTIDE SEQUENCE [LARGE SCALE GENOMIC DNA]</scope>
    <source>
        <strain evidence="2 3">DSM 28760</strain>
    </source>
</reference>
<accession>A0A7W5Z347</accession>
<dbReference type="Proteomes" id="UP000537592">
    <property type="component" value="Unassembled WGS sequence"/>
</dbReference>
<evidence type="ECO:0000256" key="1">
    <source>
        <dbReference type="SAM" id="MobiDB-lite"/>
    </source>
</evidence>
<sequence>MTQTSGRLFDDVARLITDAAGLAEGARREVETAARVQAERVLRSLDVVSREEFEAVREMAIAARDENERLLARITALEAIVAPGSADNSASDEVRHSDAEGPTATPSS</sequence>
<dbReference type="RefSeq" id="WP_183750948.1">
    <property type="nucleotide sequence ID" value="NZ_JACICC010000002.1"/>
</dbReference>
<dbReference type="EMBL" id="JACICC010000002">
    <property type="protein sequence ID" value="MBB3808929.1"/>
    <property type="molecule type" value="Genomic_DNA"/>
</dbReference>
<dbReference type="AlphaFoldDB" id="A0A7W5Z347"/>
<dbReference type="InterPro" id="IPR007475">
    <property type="entry name" value="UbiK"/>
</dbReference>